<keyword evidence="1" id="KW-1133">Transmembrane helix</keyword>
<dbReference type="RefSeq" id="WP_091102981.1">
    <property type="nucleotide sequence ID" value="NZ_FNXE01000086.1"/>
</dbReference>
<proteinExistence type="predicted"/>
<dbReference type="AlphaFoldDB" id="A0A1H6MX38"/>
<organism evidence="2 3">
    <name type="scientific">Paenimyroides marinum</name>
    <dbReference type="NCBI Taxonomy" id="1159016"/>
    <lineage>
        <taxon>Bacteria</taxon>
        <taxon>Pseudomonadati</taxon>
        <taxon>Bacteroidota</taxon>
        <taxon>Flavobacteriia</taxon>
        <taxon>Flavobacteriales</taxon>
        <taxon>Flavobacteriaceae</taxon>
        <taxon>Paenimyroides</taxon>
    </lineage>
</organism>
<protein>
    <submittedName>
        <fullName evidence="2">Uncharacterized protein</fullName>
    </submittedName>
</protein>
<dbReference type="STRING" id="1159016.SAMN02927937_02921"/>
<gene>
    <name evidence="2" type="ORF">SAMN02927937_02921</name>
</gene>
<evidence type="ECO:0000313" key="2">
    <source>
        <dbReference type="EMBL" id="SEI04224.1"/>
    </source>
</evidence>
<sequence length="227" mass="25948">MFFVISKIEQGTYQNDKLKNPKNGNPIVLLVLRQLTRTALFNVHSKKAFGEFWDESTQKKIARRIWTPEMKAFAQQKITETAKPPYIFKLTIVGWIFCLLMLTAMGMIVYQEVKPPLPKPAEYVAMEKAPAVGDIYFGHYEIYKEKGTPVGAEIGFGWFKITKVDGSDFYLTKSTDMSKTSKPKEQMNNSDFEADDLPVVQLSEQTGYNIRFKSADGLTEIYITDKK</sequence>
<evidence type="ECO:0000256" key="1">
    <source>
        <dbReference type="SAM" id="Phobius"/>
    </source>
</evidence>
<keyword evidence="1" id="KW-0812">Transmembrane</keyword>
<feature type="transmembrane region" description="Helical" evidence="1">
    <location>
        <begin position="86"/>
        <end position="110"/>
    </location>
</feature>
<accession>A0A1H6MX38</accession>
<dbReference type="OrthoDB" id="1377971at2"/>
<dbReference type="Proteomes" id="UP000199634">
    <property type="component" value="Unassembled WGS sequence"/>
</dbReference>
<evidence type="ECO:0000313" key="3">
    <source>
        <dbReference type="Proteomes" id="UP000199634"/>
    </source>
</evidence>
<reference evidence="2 3" key="1">
    <citation type="submission" date="2016-10" db="EMBL/GenBank/DDBJ databases">
        <authorList>
            <person name="de Groot N.N."/>
        </authorList>
    </citation>
    <scope>NUCLEOTIDE SEQUENCE [LARGE SCALE GENOMIC DNA]</scope>
    <source>
        <strain evidence="2 3">CGMCC 1.10825</strain>
    </source>
</reference>
<keyword evidence="1" id="KW-0472">Membrane</keyword>
<keyword evidence="3" id="KW-1185">Reference proteome</keyword>
<dbReference type="EMBL" id="FNXE01000086">
    <property type="protein sequence ID" value="SEI04224.1"/>
    <property type="molecule type" value="Genomic_DNA"/>
</dbReference>
<name>A0A1H6MX38_9FLAO</name>